<dbReference type="Proteomes" id="UP001607302">
    <property type="component" value="Unassembled WGS sequence"/>
</dbReference>
<comment type="caution">
    <text evidence="1">The sequence shown here is derived from an EMBL/GenBank/DDBJ whole genome shotgun (WGS) entry which is preliminary data.</text>
</comment>
<protein>
    <submittedName>
        <fullName evidence="1">Uncharacterized protein</fullName>
    </submittedName>
</protein>
<reference evidence="1 2" key="1">
    <citation type="journal article" date="2024" name="Ann. Entomol. Soc. Am.">
        <title>Genomic analyses of the southern and eastern yellowjacket wasps (Hymenoptera: Vespidae) reveal evolutionary signatures of social life.</title>
        <authorList>
            <person name="Catto M.A."/>
            <person name="Caine P.B."/>
            <person name="Orr S.E."/>
            <person name="Hunt B.G."/>
            <person name="Goodisman M.A.D."/>
        </authorList>
    </citation>
    <scope>NUCLEOTIDE SEQUENCE [LARGE SCALE GENOMIC DNA]</scope>
    <source>
        <strain evidence="1">233</strain>
        <tissue evidence="1">Head and thorax</tissue>
    </source>
</reference>
<organism evidence="1 2">
    <name type="scientific">Vespula squamosa</name>
    <name type="common">Southern yellow jacket</name>
    <name type="synonym">Wasp</name>
    <dbReference type="NCBI Taxonomy" id="30214"/>
    <lineage>
        <taxon>Eukaryota</taxon>
        <taxon>Metazoa</taxon>
        <taxon>Ecdysozoa</taxon>
        <taxon>Arthropoda</taxon>
        <taxon>Hexapoda</taxon>
        <taxon>Insecta</taxon>
        <taxon>Pterygota</taxon>
        <taxon>Neoptera</taxon>
        <taxon>Endopterygota</taxon>
        <taxon>Hymenoptera</taxon>
        <taxon>Apocrita</taxon>
        <taxon>Aculeata</taxon>
        <taxon>Vespoidea</taxon>
        <taxon>Vespidae</taxon>
        <taxon>Vespinae</taxon>
        <taxon>Vespula</taxon>
    </lineage>
</organism>
<dbReference type="AlphaFoldDB" id="A0ABD2A1C8"/>
<dbReference type="EMBL" id="JAUDFV010000156">
    <property type="protein sequence ID" value="KAL2714420.1"/>
    <property type="molecule type" value="Genomic_DNA"/>
</dbReference>
<keyword evidence="2" id="KW-1185">Reference proteome</keyword>
<sequence length="61" mass="6998">MVKENYGIFSNIVICSKMMSNAHAQRKDLKLLVWMPCCHGNGYKHGRLYDSLQLPAVQEVM</sequence>
<proteinExistence type="predicted"/>
<accession>A0ABD2A1C8</accession>
<name>A0ABD2A1C8_VESSQ</name>
<evidence type="ECO:0000313" key="2">
    <source>
        <dbReference type="Proteomes" id="UP001607302"/>
    </source>
</evidence>
<evidence type="ECO:0000313" key="1">
    <source>
        <dbReference type="EMBL" id="KAL2714420.1"/>
    </source>
</evidence>
<gene>
    <name evidence="1" type="ORF">V1478_015605</name>
</gene>